<evidence type="ECO:0000313" key="2">
    <source>
        <dbReference type="Proteomes" id="UP000242638"/>
    </source>
</evidence>
<reference evidence="1" key="2">
    <citation type="submission" date="2025-08" db="UniProtKB">
        <authorList>
            <consortium name="Ensembl"/>
        </authorList>
    </citation>
    <scope>IDENTIFICATION</scope>
    <source>
        <strain evidence="1">Guanapo</strain>
    </source>
</reference>
<reference evidence="2" key="1">
    <citation type="submission" date="2013-11" db="EMBL/GenBank/DDBJ databases">
        <title>The genomic landscape of the Guanapo guppy.</title>
        <authorList>
            <person name="Kuenstner A."/>
            <person name="Dreyer C."/>
        </authorList>
    </citation>
    <scope>NUCLEOTIDE SEQUENCE</scope>
    <source>
        <strain evidence="2">Guanapo</strain>
    </source>
</reference>
<sequence>LSLTSITFTCICNVPDLPGIPPSTAVRMSFSTGCFSLSKAFSSTNTLSRLLLTSIEKYSFGLILKVLTELMSLSAS</sequence>
<reference evidence="1" key="3">
    <citation type="submission" date="2025-09" db="UniProtKB">
        <authorList>
            <consortium name="Ensembl"/>
        </authorList>
    </citation>
    <scope>IDENTIFICATION</scope>
    <source>
        <strain evidence="1">Guanapo</strain>
    </source>
</reference>
<dbReference type="Ensembl" id="ENSPRET00000001487.1">
    <property type="protein sequence ID" value="ENSPREP00000001446.1"/>
    <property type="gene ID" value="ENSPREG00000001077.1"/>
</dbReference>
<accession>A0A3P9MVW0</accession>
<organism evidence="1 2">
    <name type="scientific">Poecilia reticulata</name>
    <name type="common">Guppy</name>
    <name type="synonym">Acanthophacelus reticulatus</name>
    <dbReference type="NCBI Taxonomy" id="8081"/>
    <lineage>
        <taxon>Eukaryota</taxon>
        <taxon>Metazoa</taxon>
        <taxon>Chordata</taxon>
        <taxon>Craniata</taxon>
        <taxon>Vertebrata</taxon>
        <taxon>Euteleostomi</taxon>
        <taxon>Actinopterygii</taxon>
        <taxon>Neopterygii</taxon>
        <taxon>Teleostei</taxon>
        <taxon>Neoteleostei</taxon>
        <taxon>Acanthomorphata</taxon>
        <taxon>Ovalentaria</taxon>
        <taxon>Atherinomorphae</taxon>
        <taxon>Cyprinodontiformes</taxon>
        <taxon>Poeciliidae</taxon>
        <taxon>Poeciliinae</taxon>
        <taxon>Poecilia</taxon>
    </lineage>
</organism>
<keyword evidence="2" id="KW-1185">Reference proteome</keyword>
<name>A0A3P9MVW0_POERE</name>
<evidence type="ECO:0000313" key="1">
    <source>
        <dbReference type="Ensembl" id="ENSPREP00000001446.1"/>
    </source>
</evidence>
<dbReference type="AlphaFoldDB" id="A0A3P9MVW0"/>
<dbReference type="Proteomes" id="UP000242638">
    <property type="component" value="Unassembled WGS sequence"/>
</dbReference>
<protein>
    <submittedName>
        <fullName evidence="1">Uncharacterized protein</fullName>
    </submittedName>
</protein>
<dbReference type="GeneTree" id="ENSGT01150000287213"/>
<proteinExistence type="predicted"/>
<dbReference type="Bgee" id="ENSPREG00000001077">
    <property type="expression patterns" value="Expressed in head"/>
</dbReference>
<dbReference type="OMA" id="FWRMSSA"/>